<evidence type="ECO:0000259" key="1">
    <source>
        <dbReference type="SMART" id="SM01126"/>
    </source>
</evidence>
<feature type="domain" description="ISXO2-like transposase" evidence="1">
    <location>
        <begin position="137"/>
        <end position="284"/>
    </location>
</feature>
<evidence type="ECO:0000313" key="2">
    <source>
        <dbReference type="EMBL" id="PVX28947.1"/>
    </source>
</evidence>
<dbReference type="RefSeq" id="WP_116468390.1">
    <property type="nucleotide sequence ID" value="NZ_QENQ01000001.1"/>
</dbReference>
<gene>
    <name evidence="2" type="ORF">DD559_06040</name>
</gene>
<reference evidence="2 3" key="1">
    <citation type="submission" date="2018-05" db="EMBL/GenBank/DDBJ databases">
        <title>Description of Sphingomonas pokkalii sp nov, isolated from the rhizosphere of saline tolerant pokkali rice and its draft genome analysis.</title>
        <authorList>
            <person name="Menon R."/>
            <person name="Kumari S."/>
            <person name="Rameshkumar N."/>
        </authorList>
    </citation>
    <scope>NUCLEOTIDE SEQUENCE [LARGE SCALE GENOMIC DNA]</scope>
    <source>
        <strain evidence="2 3">L3B27</strain>
    </source>
</reference>
<dbReference type="InterPro" id="IPR024445">
    <property type="entry name" value="Tnp_ISXO2-like"/>
</dbReference>
<dbReference type="Proteomes" id="UP000245890">
    <property type="component" value="Unassembled WGS sequence"/>
</dbReference>
<organism evidence="2 3">
    <name type="scientific">Sphingomonas pokkalii</name>
    <dbReference type="NCBI Taxonomy" id="2175090"/>
    <lineage>
        <taxon>Bacteria</taxon>
        <taxon>Pseudomonadati</taxon>
        <taxon>Pseudomonadota</taxon>
        <taxon>Alphaproteobacteria</taxon>
        <taxon>Sphingomonadales</taxon>
        <taxon>Sphingomonadaceae</taxon>
        <taxon>Sphingomonas</taxon>
    </lineage>
</organism>
<evidence type="ECO:0000313" key="3">
    <source>
        <dbReference type="Proteomes" id="UP000245890"/>
    </source>
</evidence>
<dbReference type="Pfam" id="PF12762">
    <property type="entry name" value="DDE_Tnp_IS1595"/>
    <property type="match status" value="1"/>
</dbReference>
<protein>
    <submittedName>
        <fullName evidence="2">IS1595 family transposase</fullName>
    </submittedName>
</protein>
<dbReference type="Pfam" id="PF12760">
    <property type="entry name" value="Zn_ribbon_IS1595"/>
    <property type="match status" value="1"/>
</dbReference>
<dbReference type="SMART" id="SM01126">
    <property type="entry name" value="DDE_Tnp_IS1595"/>
    <property type="match status" value="1"/>
</dbReference>
<dbReference type="EMBL" id="QENQ01000001">
    <property type="protein sequence ID" value="PVX28947.1"/>
    <property type="molecule type" value="Genomic_DNA"/>
</dbReference>
<dbReference type="InterPro" id="IPR024442">
    <property type="entry name" value="Transposase_Zn_ribbon"/>
</dbReference>
<name>A0A2U0SC43_9SPHN</name>
<comment type="caution">
    <text evidence="2">The sequence shown here is derived from an EMBL/GenBank/DDBJ whole genome shotgun (WGS) entry which is preliminary data.</text>
</comment>
<proteinExistence type="predicted"/>
<keyword evidence="3" id="KW-1185">Reference proteome</keyword>
<dbReference type="PANTHER" id="PTHR47163">
    <property type="entry name" value="DDE_TNP_IS1595 DOMAIN-CONTAINING PROTEIN"/>
    <property type="match status" value="1"/>
</dbReference>
<dbReference type="InterPro" id="IPR053164">
    <property type="entry name" value="IS1016-like_transposase"/>
</dbReference>
<dbReference type="NCBIfam" id="NF033547">
    <property type="entry name" value="transpos_IS1595"/>
    <property type="match status" value="1"/>
</dbReference>
<accession>A0A2U0SC43</accession>
<sequence>MTNLTAPHFTDENAAREHLEALRWPQGPVCPHCGSLEAKRLPAQRGKPSKAHPEGKLRAGVLQCNGCRGQFTVTVGTVFADSKVPLNKWLLATHLMVASKKGISAHQLHRMLGVTYKTAWFMAHRIREAMVLDDNGPMGGNGGTVEVDETFIGRVPGESRMAIHNMNKIVSLVDRVTGRATSVVFTGNFSLKSIAPILEQHVAKDSRIVTDEARHYRGLGVRFDGGHQSVAHARGEYVRQGTDIHTNTIEGFFGIFKRGMKGVYQHCGSQHLQRYLREFDFRYSHRAALGVNDDERCEIALRGIAGKRLTYRRTSSLAA</sequence>
<dbReference type="OrthoDB" id="271821at2"/>
<dbReference type="PANTHER" id="PTHR47163:SF2">
    <property type="entry name" value="SI:DKEY-17M8.2"/>
    <property type="match status" value="1"/>
</dbReference>
<dbReference type="AlphaFoldDB" id="A0A2U0SC43"/>